<proteinExistence type="inferred from homology"/>
<keyword evidence="1 7" id="KW-0963">Cytoplasm</keyword>
<dbReference type="GO" id="GO:0051775">
    <property type="term" value="P:response to redox state"/>
    <property type="evidence" value="ECO:0007669"/>
    <property type="project" value="InterPro"/>
</dbReference>
<dbReference type="Gene3D" id="1.10.10.10">
    <property type="entry name" value="Winged helix-like DNA-binding domain superfamily/Winged helix DNA-binding domain"/>
    <property type="match status" value="1"/>
</dbReference>
<keyword evidence="4 7" id="KW-0520">NAD</keyword>
<evidence type="ECO:0000256" key="6">
    <source>
        <dbReference type="ARBA" id="ARBA00023163"/>
    </source>
</evidence>
<dbReference type="GO" id="GO:0045892">
    <property type="term" value="P:negative regulation of DNA-templated transcription"/>
    <property type="evidence" value="ECO:0007669"/>
    <property type="project" value="InterPro"/>
</dbReference>
<keyword evidence="6 7" id="KW-0804">Transcription</keyword>
<dbReference type="InterPro" id="IPR003781">
    <property type="entry name" value="CoA-bd"/>
</dbReference>
<dbReference type="InterPro" id="IPR058236">
    <property type="entry name" value="Rex_actinobacterial-type"/>
</dbReference>
<dbReference type="InterPro" id="IPR009718">
    <property type="entry name" value="Rex_DNA-bd_C_dom"/>
</dbReference>
<accession>A0A6I0EYF3</accession>
<evidence type="ECO:0000256" key="3">
    <source>
        <dbReference type="ARBA" id="ARBA00023015"/>
    </source>
</evidence>
<dbReference type="NCBIfam" id="NF003996">
    <property type="entry name" value="PRK05472.2-5"/>
    <property type="match status" value="1"/>
</dbReference>
<dbReference type="GO" id="GO:0005737">
    <property type="term" value="C:cytoplasm"/>
    <property type="evidence" value="ECO:0007669"/>
    <property type="project" value="UniProtKB-SubCell"/>
</dbReference>
<dbReference type="NCBIfam" id="NF003989">
    <property type="entry name" value="PRK05472.1-3"/>
    <property type="match status" value="1"/>
</dbReference>
<dbReference type="InterPro" id="IPR036291">
    <property type="entry name" value="NAD(P)-bd_dom_sf"/>
</dbReference>
<dbReference type="NCBIfam" id="NF003994">
    <property type="entry name" value="PRK05472.2-3"/>
    <property type="match status" value="1"/>
</dbReference>
<comment type="function">
    <text evidence="7">Modulates transcription in response to changes in cellular NADH/NAD(+) redox state.</text>
</comment>
<dbReference type="NCBIfam" id="NF003995">
    <property type="entry name" value="PRK05472.2-4"/>
    <property type="match status" value="1"/>
</dbReference>
<dbReference type="InterPro" id="IPR036390">
    <property type="entry name" value="WH_DNA-bd_sf"/>
</dbReference>
<gene>
    <name evidence="7" type="primary">rex</name>
    <name evidence="9" type="ORF">F9B85_09345</name>
</gene>
<organism evidence="9 10">
    <name type="scientific">Heliorestis acidaminivorans</name>
    <dbReference type="NCBI Taxonomy" id="553427"/>
    <lineage>
        <taxon>Bacteria</taxon>
        <taxon>Bacillati</taxon>
        <taxon>Bacillota</taxon>
        <taxon>Clostridia</taxon>
        <taxon>Eubacteriales</taxon>
        <taxon>Heliobacteriaceae</taxon>
        <taxon>Heliorestis</taxon>
    </lineage>
</organism>
<dbReference type="Pfam" id="PF06971">
    <property type="entry name" value="Put_DNA-bind_N"/>
    <property type="match status" value="1"/>
</dbReference>
<evidence type="ECO:0000313" key="9">
    <source>
        <dbReference type="EMBL" id="KAB2952350.1"/>
    </source>
</evidence>
<comment type="subcellular location">
    <subcellularLocation>
        <location evidence="7">Cytoplasm</location>
    </subcellularLocation>
</comment>
<feature type="binding site" evidence="7">
    <location>
        <begin position="90"/>
        <end position="95"/>
    </location>
    <ligand>
        <name>NAD(+)</name>
        <dbReference type="ChEBI" id="CHEBI:57540"/>
    </ligand>
</feature>
<dbReference type="SUPFAM" id="SSF46785">
    <property type="entry name" value="Winged helix' DNA-binding domain"/>
    <property type="match status" value="1"/>
</dbReference>
<dbReference type="RefSeq" id="WP_151620213.1">
    <property type="nucleotide sequence ID" value="NZ_WBXO01000006.1"/>
</dbReference>
<dbReference type="PANTHER" id="PTHR35786">
    <property type="entry name" value="REDOX-SENSING TRANSCRIPTIONAL REPRESSOR REX"/>
    <property type="match status" value="1"/>
</dbReference>
<dbReference type="PANTHER" id="PTHR35786:SF1">
    <property type="entry name" value="REDOX-SENSING TRANSCRIPTIONAL REPRESSOR REX 1"/>
    <property type="match status" value="1"/>
</dbReference>
<keyword evidence="3 7" id="KW-0805">Transcription regulation</keyword>
<protein>
    <recommendedName>
        <fullName evidence="7">Redox-sensing transcriptional repressor Rex</fullName>
    </recommendedName>
</protein>
<sequence length="211" mass="23448">MKSYKIPEATIARLSVYSRYLSKVEQQGLELISSGEIAEGSGVSPAHVRKDLAYFGEFGTRGVGYNVKELHRHILKILGLDLKWKVVIVGVGHLGTALAMYRGFRDRKFEIVSLFDVDESKFGKVYEGIEVKPFNDLEKIIKEENVDIGIITTPTSSAQSVADIFVNSGIKAILNFAPCVLNVPYNIELRNVDLAVNLEVLTFNIASKQKK</sequence>
<keyword evidence="10" id="KW-1185">Reference proteome</keyword>
<dbReference type="NCBIfam" id="NF003992">
    <property type="entry name" value="PRK05472.2-1"/>
    <property type="match status" value="1"/>
</dbReference>
<dbReference type="AlphaFoldDB" id="A0A6I0EYF3"/>
<dbReference type="GO" id="GO:0003700">
    <property type="term" value="F:DNA-binding transcription factor activity"/>
    <property type="evidence" value="ECO:0007669"/>
    <property type="project" value="UniProtKB-UniRule"/>
</dbReference>
<dbReference type="Proteomes" id="UP000468766">
    <property type="component" value="Unassembled WGS sequence"/>
</dbReference>
<evidence type="ECO:0000259" key="8">
    <source>
        <dbReference type="SMART" id="SM00881"/>
    </source>
</evidence>
<dbReference type="Gene3D" id="3.40.50.720">
    <property type="entry name" value="NAD(P)-binding Rossmann-like Domain"/>
    <property type="match status" value="1"/>
</dbReference>
<evidence type="ECO:0000256" key="7">
    <source>
        <dbReference type="HAMAP-Rule" id="MF_01131"/>
    </source>
</evidence>
<dbReference type="HAMAP" id="MF_01131">
    <property type="entry name" value="Rex"/>
    <property type="match status" value="1"/>
</dbReference>
<comment type="caution">
    <text evidence="9">The sequence shown here is derived from an EMBL/GenBank/DDBJ whole genome shotgun (WGS) entry which is preliminary data.</text>
</comment>
<dbReference type="InterPro" id="IPR022876">
    <property type="entry name" value="Tscrpt_rep_Rex"/>
</dbReference>
<evidence type="ECO:0000256" key="4">
    <source>
        <dbReference type="ARBA" id="ARBA00023027"/>
    </source>
</evidence>
<feature type="DNA-binding region" description="H-T-H motif" evidence="7">
    <location>
        <begin position="16"/>
        <end position="55"/>
    </location>
</feature>
<evidence type="ECO:0000256" key="1">
    <source>
        <dbReference type="ARBA" id="ARBA00022490"/>
    </source>
</evidence>
<comment type="subunit">
    <text evidence="7">Homodimer.</text>
</comment>
<dbReference type="InterPro" id="IPR036388">
    <property type="entry name" value="WH-like_DNA-bd_sf"/>
</dbReference>
<keyword evidence="5 7" id="KW-0238">DNA-binding</keyword>
<keyword evidence="2 7" id="KW-0678">Repressor</keyword>
<evidence type="ECO:0000256" key="2">
    <source>
        <dbReference type="ARBA" id="ARBA00022491"/>
    </source>
</evidence>
<feature type="domain" description="CoA-binding" evidence="8">
    <location>
        <begin position="79"/>
        <end position="180"/>
    </location>
</feature>
<dbReference type="NCBIfam" id="NF003993">
    <property type="entry name" value="PRK05472.2-2"/>
    <property type="match status" value="1"/>
</dbReference>
<evidence type="ECO:0000256" key="5">
    <source>
        <dbReference type="ARBA" id="ARBA00023125"/>
    </source>
</evidence>
<dbReference type="OrthoDB" id="9784760at2"/>
<dbReference type="Pfam" id="PF02629">
    <property type="entry name" value="CoA_binding"/>
    <property type="match status" value="1"/>
</dbReference>
<reference evidence="9 10" key="1">
    <citation type="submission" date="2019-10" db="EMBL/GenBank/DDBJ databases">
        <title>Whole-genome sequence of the extremophile Heliorestis acidaminivorans DSM 24790.</title>
        <authorList>
            <person name="Kyndt J.A."/>
            <person name="Meyer T.E."/>
        </authorList>
    </citation>
    <scope>NUCLEOTIDE SEQUENCE [LARGE SCALE GENOMIC DNA]</scope>
    <source>
        <strain evidence="9 10">DSM 24790</strain>
    </source>
</reference>
<dbReference type="SUPFAM" id="SSF51735">
    <property type="entry name" value="NAD(P)-binding Rossmann-fold domains"/>
    <property type="match status" value="1"/>
</dbReference>
<evidence type="ECO:0000313" key="10">
    <source>
        <dbReference type="Proteomes" id="UP000468766"/>
    </source>
</evidence>
<dbReference type="GO" id="GO:0003677">
    <property type="term" value="F:DNA binding"/>
    <property type="evidence" value="ECO:0007669"/>
    <property type="project" value="UniProtKB-UniRule"/>
</dbReference>
<comment type="similarity">
    <text evidence="7">Belongs to the transcriptional regulatory Rex family.</text>
</comment>
<dbReference type="EMBL" id="WBXO01000006">
    <property type="protein sequence ID" value="KAB2952350.1"/>
    <property type="molecule type" value="Genomic_DNA"/>
</dbReference>
<dbReference type="SMART" id="SM00881">
    <property type="entry name" value="CoA_binding"/>
    <property type="match status" value="1"/>
</dbReference>
<name>A0A6I0EYF3_9FIRM</name>